<evidence type="ECO:0000259" key="7">
    <source>
        <dbReference type="Pfam" id="PF13087"/>
    </source>
</evidence>
<dbReference type="GO" id="GO:0005524">
    <property type="term" value="F:ATP binding"/>
    <property type="evidence" value="ECO:0007669"/>
    <property type="project" value="UniProtKB-KW"/>
</dbReference>
<evidence type="ECO:0000313" key="9">
    <source>
        <dbReference type="Proteomes" id="UP001524501"/>
    </source>
</evidence>
<name>A0ABT1QH70_9NOCA</name>
<keyword evidence="5 8" id="KW-0067">ATP-binding</keyword>
<dbReference type="CDD" id="cd18808">
    <property type="entry name" value="SF1_C_Upf1"/>
    <property type="match status" value="1"/>
</dbReference>
<dbReference type="InterPro" id="IPR047187">
    <property type="entry name" value="SF1_C_Upf1"/>
</dbReference>
<keyword evidence="3" id="KW-0378">Hydrolase</keyword>
<dbReference type="PANTHER" id="PTHR43788:SF8">
    <property type="entry name" value="DNA-BINDING PROTEIN SMUBP-2"/>
    <property type="match status" value="1"/>
</dbReference>
<comment type="caution">
    <text evidence="8">The sequence shown here is derived from an EMBL/GenBank/DDBJ whole genome shotgun (WGS) entry which is preliminary data.</text>
</comment>
<evidence type="ECO:0000256" key="1">
    <source>
        <dbReference type="ARBA" id="ARBA00007913"/>
    </source>
</evidence>
<dbReference type="InterPro" id="IPR050534">
    <property type="entry name" value="Coronavir_polyprotein_1ab"/>
</dbReference>
<organism evidence="8 9">
    <name type="scientific">Rhodococcus tibetensis</name>
    <dbReference type="NCBI Taxonomy" id="2965064"/>
    <lineage>
        <taxon>Bacteria</taxon>
        <taxon>Bacillati</taxon>
        <taxon>Actinomycetota</taxon>
        <taxon>Actinomycetes</taxon>
        <taxon>Mycobacteriales</taxon>
        <taxon>Nocardiaceae</taxon>
        <taxon>Rhodococcus</taxon>
    </lineage>
</organism>
<accession>A0ABT1QH70</accession>
<evidence type="ECO:0000313" key="8">
    <source>
        <dbReference type="EMBL" id="MCQ4121595.1"/>
    </source>
</evidence>
<sequence>MAFWRAIELFSPQTVPMVDRFDTHAPVEKVTDGTSLPWEAGHRLRGKSTRRGYQRQHILYLGVYRIDDVWVAVDDILDPGTENFDPRPAGDCALAAIVLDGDGCYLPDTAIVSGLAWAAGRTRNPGPDGPTWLSGFDVAATRFRELVDEAQLVDEDHGGRAPLDHTQLSTIRTKTEALLGVTGLVQCTEIRVRSVDVRESDGVDSTDFLNSFIAEDLDLVRAEVAQGRFGAGLGRYLTEDANLDLERRVDLYADPAASLDGCRPSATPLGRWPSEPDHPLALGQQFAVNSIMSELGDGAGVFAVNGPPGTGKSTLLRDLVAAVVVERANRIAALGRPRDAFFAAPHRWKAGEYPRIVQRWKPEFHGFEMVVASSNNGAVENISHEMPAAGQFDEATFGEVDCDIATALLGDGAGPAWALTAARLGRKSYRSDFVATLWFDEKAPREDHDGSADQVRRRGIQSILKELETAGPGRPWRDAVADYEAARVHVEALLAQRQRAHDGLSEVVGLRRRLAELGPQLDVAVEHLRKAQQFELTLRAAVDREDTGRSTVAAEIESHDQIRPPWWHMLSRRARADRDGWQARRQQLAEALSRWNSAYQNAWAAHRESLHTLHEAQSRHEPLADEHRGMSARIDFLDAALDRYREQWGNAVPGRDWLDDPAQRELAAPWSDPQVTEARSRLFLAALDLHRDFLGHVPKQMRQALQGATDVVGGSAPRDLDPAAVADAWRALFFVVPLVSTTFASLGKMFRGLGAESLGWLLIDEAGQSTPQNPVGAIWRARRTVVVGDPLQLEPVVTLPFRAQQAVRRTFGVSERWLPAANSAQSIADRLNRWGTTLSDGENSIWVGAPLRVHRRCDDPMFSIVNAIAYDDTMLHGRDPSPRDDHSPSAWIHVTGPSSGHYVRAEHDVLREHLDRLRDSGHEMSEVIVITPFRQVASRIASLSDQYPGLSAGTVHKAQGKEADIVFFVLGGDPAKNGAKRWAAAKPNLANVAISRAKKRLYVIGDYDGWSRHPRFDVLARTLPRREGGVF</sequence>
<dbReference type="InterPro" id="IPR041679">
    <property type="entry name" value="DNA2/NAM7-like_C"/>
</dbReference>
<dbReference type="Gene3D" id="3.40.50.300">
    <property type="entry name" value="P-loop containing nucleotide triphosphate hydrolases"/>
    <property type="match status" value="3"/>
</dbReference>
<reference evidence="8 9" key="1">
    <citation type="submission" date="2022-07" db="EMBL/GenBank/DDBJ databases">
        <title>Degradation activity of malathion, p-nitrophenol and potential low-temperature adaptation strategy of Rhodococcus sp. FXJ9.536.</title>
        <authorList>
            <person name="Huang J."/>
            <person name="Huang Y."/>
        </authorList>
    </citation>
    <scope>NUCLEOTIDE SEQUENCE [LARGE SCALE GENOMIC DNA]</scope>
    <source>
        <strain evidence="8 9">FXJ9.536</strain>
    </source>
</reference>
<dbReference type="InterPro" id="IPR027417">
    <property type="entry name" value="P-loop_NTPase"/>
</dbReference>
<feature type="domain" description="DNA2/NAM7 helicase-like C-terminal" evidence="7">
    <location>
        <begin position="902"/>
        <end position="1006"/>
    </location>
</feature>
<dbReference type="PANTHER" id="PTHR43788">
    <property type="entry name" value="DNA2/NAM7 HELICASE FAMILY MEMBER"/>
    <property type="match status" value="1"/>
</dbReference>
<evidence type="ECO:0000256" key="2">
    <source>
        <dbReference type="ARBA" id="ARBA00022741"/>
    </source>
</evidence>
<comment type="similarity">
    <text evidence="1">Belongs to the DNA2/NAM7 helicase family.</text>
</comment>
<evidence type="ECO:0000256" key="3">
    <source>
        <dbReference type="ARBA" id="ARBA00022801"/>
    </source>
</evidence>
<evidence type="ECO:0000256" key="5">
    <source>
        <dbReference type="ARBA" id="ARBA00022840"/>
    </source>
</evidence>
<feature type="domain" description="DNA2/NAM7 helicase helicase" evidence="6">
    <location>
        <begin position="742"/>
        <end position="797"/>
    </location>
</feature>
<gene>
    <name evidence="8" type="ORF">NOF53_20915</name>
</gene>
<dbReference type="RefSeq" id="WP_255972289.1">
    <property type="nucleotide sequence ID" value="NZ_JANFQF010000020.1"/>
</dbReference>
<keyword evidence="2" id="KW-0547">Nucleotide-binding</keyword>
<dbReference type="Proteomes" id="UP001524501">
    <property type="component" value="Unassembled WGS sequence"/>
</dbReference>
<protein>
    <submittedName>
        <fullName evidence="8">ATP-binding protein</fullName>
    </submittedName>
</protein>
<keyword evidence="4" id="KW-0347">Helicase</keyword>
<dbReference type="EMBL" id="JANFQF010000020">
    <property type="protein sequence ID" value="MCQ4121595.1"/>
    <property type="molecule type" value="Genomic_DNA"/>
</dbReference>
<dbReference type="Pfam" id="PF13087">
    <property type="entry name" value="AAA_12"/>
    <property type="match status" value="1"/>
</dbReference>
<dbReference type="InterPro" id="IPR041677">
    <property type="entry name" value="DNA2/NAM7_AAA_11"/>
</dbReference>
<dbReference type="Pfam" id="PF13086">
    <property type="entry name" value="AAA_11"/>
    <property type="match status" value="1"/>
</dbReference>
<evidence type="ECO:0000256" key="4">
    <source>
        <dbReference type="ARBA" id="ARBA00022806"/>
    </source>
</evidence>
<evidence type="ECO:0000259" key="6">
    <source>
        <dbReference type="Pfam" id="PF13086"/>
    </source>
</evidence>
<keyword evidence="9" id="KW-1185">Reference proteome</keyword>
<dbReference type="SUPFAM" id="SSF52540">
    <property type="entry name" value="P-loop containing nucleoside triphosphate hydrolases"/>
    <property type="match status" value="1"/>
</dbReference>
<proteinExistence type="inferred from homology"/>